<dbReference type="HOGENOM" id="CLU_036176_4_0_9"/>
<keyword evidence="1 2" id="KW-0732">Signal</keyword>
<evidence type="ECO:0000256" key="1">
    <source>
        <dbReference type="ARBA" id="ARBA00022729"/>
    </source>
</evidence>
<dbReference type="SUPFAM" id="SSF47095">
    <property type="entry name" value="HMG-box"/>
    <property type="match status" value="1"/>
</dbReference>
<gene>
    <name evidence="3" type="ORF">HMPREF1090_05477</name>
</gene>
<name>A0A0E2H297_9FIRM</name>
<keyword evidence="3" id="KW-0675">Receptor</keyword>
<dbReference type="CDD" id="cd13671">
    <property type="entry name" value="PBP2_TRAP_SBP_like_3"/>
    <property type="match status" value="1"/>
</dbReference>
<dbReference type="InterPro" id="IPR018389">
    <property type="entry name" value="DctP_fam"/>
</dbReference>
<dbReference type="Pfam" id="PF03480">
    <property type="entry name" value="DctP"/>
    <property type="match status" value="1"/>
</dbReference>
<proteinExistence type="predicted"/>
<dbReference type="PIRSF" id="PIRSF006470">
    <property type="entry name" value="DctB"/>
    <property type="match status" value="1"/>
</dbReference>
<dbReference type="EMBL" id="AGYR01000076">
    <property type="protein sequence ID" value="ENZ06499.1"/>
    <property type="molecule type" value="Genomic_DNA"/>
</dbReference>
<dbReference type="NCBIfam" id="TIGR00787">
    <property type="entry name" value="dctP"/>
    <property type="match status" value="1"/>
</dbReference>
<dbReference type="PANTHER" id="PTHR33376">
    <property type="match status" value="1"/>
</dbReference>
<dbReference type="GO" id="GO:0055085">
    <property type="term" value="P:transmembrane transport"/>
    <property type="evidence" value="ECO:0007669"/>
    <property type="project" value="InterPro"/>
</dbReference>
<sequence length="347" mass="37186">MRLRNCAMMALAVAGAMMLTACGGGSGTAASQAAGGNGGASASEQTFNLKLSHGLAEDHAVHIQMTAWAEAVKEKSNGTINIQILPNGQLGSEADNVSSIQAGALDMAKVSASTLGNFNEAWNALSVPYVFNDKDHYYKVMDGEIAGELYNITEGDGFIGLTWLDSGSRSFYTANTPIRVPADLKGLKIRTMDSQIAIDMMNALGGSATVMSYSEIYTGLQQGVIDGAENNITALRDHSDVTKYYCYDEHTRIPDVIVISTKVWNQMSDSQKNIMKETAAAATDEYKTRWADFENEVKTAAEGNGITFVEDVDTAAFQEACQSIYDGLKTSNAEVYAIVEKIQAAGR</sequence>
<dbReference type="GO" id="GO:0030246">
    <property type="term" value="F:carbohydrate binding"/>
    <property type="evidence" value="ECO:0007669"/>
    <property type="project" value="TreeGrafter"/>
</dbReference>
<dbReference type="Gene3D" id="3.40.190.170">
    <property type="entry name" value="Bacterial extracellular solute-binding protein, family 7"/>
    <property type="match status" value="1"/>
</dbReference>
<dbReference type="GO" id="GO:0030288">
    <property type="term" value="C:outer membrane-bounded periplasmic space"/>
    <property type="evidence" value="ECO:0007669"/>
    <property type="project" value="InterPro"/>
</dbReference>
<dbReference type="PATRIC" id="fig|999408.3.peg.5882"/>
<dbReference type="AlphaFoldDB" id="A0A0E2H297"/>
<dbReference type="InterPro" id="IPR038404">
    <property type="entry name" value="TRAP_DctP_sf"/>
</dbReference>
<dbReference type="PANTHER" id="PTHR33376:SF2">
    <property type="entry name" value="DICARBOXYLATE-BINDING PERIPLASMIC PROTEIN"/>
    <property type="match status" value="1"/>
</dbReference>
<evidence type="ECO:0000313" key="3">
    <source>
        <dbReference type="EMBL" id="ENZ06499.1"/>
    </source>
</evidence>
<dbReference type="Proteomes" id="UP000013085">
    <property type="component" value="Unassembled WGS sequence"/>
</dbReference>
<reference evidence="3 4" key="1">
    <citation type="submission" date="2013-01" db="EMBL/GenBank/DDBJ databases">
        <title>The Genome Sequence of Clostridium clostridioforme 90A8.</title>
        <authorList>
            <consortium name="The Broad Institute Genome Sequencing Platform"/>
            <person name="Earl A."/>
            <person name="Ward D."/>
            <person name="Feldgarden M."/>
            <person name="Gevers D."/>
            <person name="Courvalin P."/>
            <person name="Lambert T."/>
            <person name="Walker B."/>
            <person name="Young S.K."/>
            <person name="Zeng Q."/>
            <person name="Gargeya S."/>
            <person name="Fitzgerald M."/>
            <person name="Haas B."/>
            <person name="Abouelleil A."/>
            <person name="Alvarado L."/>
            <person name="Arachchi H.M."/>
            <person name="Berlin A.M."/>
            <person name="Chapman S.B."/>
            <person name="Dewar J."/>
            <person name="Goldberg J."/>
            <person name="Griggs A."/>
            <person name="Gujja S."/>
            <person name="Hansen M."/>
            <person name="Howarth C."/>
            <person name="Imamovic A."/>
            <person name="Larimer J."/>
            <person name="McCowan C."/>
            <person name="Murphy C."/>
            <person name="Neiman D."/>
            <person name="Pearson M."/>
            <person name="Priest M."/>
            <person name="Roberts A."/>
            <person name="Saif S."/>
            <person name="Shea T."/>
            <person name="Sisk P."/>
            <person name="Sykes S."/>
            <person name="Wortman J."/>
            <person name="Nusbaum C."/>
            <person name="Birren B."/>
        </authorList>
    </citation>
    <scope>NUCLEOTIDE SEQUENCE [LARGE SCALE GENOMIC DNA]</scope>
    <source>
        <strain evidence="3 4">90A8</strain>
    </source>
</reference>
<dbReference type="GeneID" id="57961847"/>
<dbReference type="PROSITE" id="PS51257">
    <property type="entry name" value="PROKAR_LIPOPROTEIN"/>
    <property type="match status" value="1"/>
</dbReference>
<feature type="chain" id="PRO_5038654026" evidence="2">
    <location>
        <begin position="22"/>
        <end position="347"/>
    </location>
</feature>
<dbReference type="InterPro" id="IPR004682">
    <property type="entry name" value="TRAP_DctP"/>
</dbReference>
<evidence type="ECO:0000256" key="2">
    <source>
        <dbReference type="SAM" id="SignalP"/>
    </source>
</evidence>
<dbReference type="InterPro" id="IPR036910">
    <property type="entry name" value="HMG_box_dom_sf"/>
</dbReference>
<comment type="caution">
    <text evidence="3">The sequence shown here is derived from an EMBL/GenBank/DDBJ whole genome shotgun (WGS) entry which is preliminary data.</text>
</comment>
<evidence type="ECO:0000313" key="4">
    <source>
        <dbReference type="Proteomes" id="UP000013085"/>
    </source>
</evidence>
<feature type="signal peptide" evidence="2">
    <location>
        <begin position="1"/>
        <end position="21"/>
    </location>
</feature>
<protein>
    <submittedName>
        <fullName evidence="3">DctP family TRAP transporter solute receptor</fullName>
    </submittedName>
</protein>
<dbReference type="NCBIfam" id="NF037995">
    <property type="entry name" value="TRAP_S1"/>
    <property type="match status" value="1"/>
</dbReference>
<dbReference type="RefSeq" id="WP_002587525.1">
    <property type="nucleotide sequence ID" value="NZ_KB850997.1"/>
</dbReference>
<organism evidence="3 4">
    <name type="scientific">[Clostridium] clostridioforme 90A8</name>
    <dbReference type="NCBI Taxonomy" id="999408"/>
    <lineage>
        <taxon>Bacteria</taxon>
        <taxon>Bacillati</taxon>
        <taxon>Bacillota</taxon>
        <taxon>Clostridia</taxon>
        <taxon>Lachnospirales</taxon>
        <taxon>Lachnospiraceae</taxon>
        <taxon>Enterocloster</taxon>
    </lineage>
</organism>
<accession>A0A0E2H297</accession>